<dbReference type="InterPro" id="IPR035903">
    <property type="entry name" value="HesB-like_dom_sf"/>
</dbReference>
<sequence>MSQVFLTESAAQEVKRLLAENQLAADTALRVSVVGGGCSGFEYRLDFETNPDAANDVICESHGVKVVVDKKSLQFLAGTTIDYQNGILQRGFVFHNPLAVRTCGCGTSFSIS</sequence>
<gene>
    <name evidence="2" type="ORF">THTE_1634</name>
</gene>
<organism evidence="2 3">
    <name type="scientific">Thermogutta terrifontis</name>
    <dbReference type="NCBI Taxonomy" id="1331910"/>
    <lineage>
        <taxon>Bacteria</taxon>
        <taxon>Pseudomonadati</taxon>
        <taxon>Planctomycetota</taxon>
        <taxon>Planctomycetia</taxon>
        <taxon>Pirellulales</taxon>
        <taxon>Thermoguttaceae</taxon>
        <taxon>Thermogutta</taxon>
    </lineage>
</organism>
<dbReference type="GO" id="GO:0051539">
    <property type="term" value="F:4 iron, 4 sulfur cluster binding"/>
    <property type="evidence" value="ECO:0007669"/>
    <property type="project" value="TreeGrafter"/>
</dbReference>
<dbReference type="PANTHER" id="PTHR43011">
    <property type="entry name" value="IRON-SULFUR CLUSTER ASSEMBLY 2 HOMOLOG, MITOCHONDRIAL"/>
    <property type="match status" value="1"/>
</dbReference>
<dbReference type="PANTHER" id="PTHR43011:SF1">
    <property type="entry name" value="IRON-SULFUR CLUSTER ASSEMBLY 2 HOMOLOG, MITOCHONDRIAL"/>
    <property type="match status" value="1"/>
</dbReference>
<dbReference type="Proteomes" id="UP000215086">
    <property type="component" value="Chromosome"/>
</dbReference>
<dbReference type="AlphaFoldDB" id="A0A286RE58"/>
<dbReference type="RefSeq" id="WP_095414615.1">
    <property type="nucleotide sequence ID" value="NZ_CP018477.1"/>
</dbReference>
<dbReference type="KEGG" id="ttf:THTE_1634"/>
<dbReference type="NCBIfam" id="TIGR00049">
    <property type="entry name" value="iron-sulfur cluster assembly accessory protein"/>
    <property type="match status" value="1"/>
</dbReference>
<dbReference type="InterPro" id="IPR000361">
    <property type="entry name" value="ATAP_core_dom"/>
</dbReference>
<proteinExistence type="predicted"/>
<evidence type="ECO:0000313" key="3">
    <source>
        <dbReference type="Proteomes" id="UP000215086"/>
    </source>
</evidence>
<dbReference type="InterPro" id="IPR016092">
    <property type="entry name" value="ATAP"/>
</dbReference>
<dbReference type="Pfam" id="PF01521">
    <property type="entry name" value="Fe-S_biosyn"/>
    <property type="match status" value="1"/>
</dbReference>
<dbReference type="OrthoDB" id="9801228at2"/>
<dbReference type="GO" id="GO:0051537">
    <property type="term" value="F:2 iron, 2 sulfur cluster binding"/>
    <property type="evidence" value="ECO:0007669"/>
    <property type="project" value="TreeGrafter"/>
</dbReference>
<dbReference type="EMBL" id="CP018477">
    <property type="protein sequence ID" value="ASV74236.1"/>
    <property type="molecule type" value="Genomic_DNA"/>
</dbReference>
<evidence type="ECO:0000259" key="1">
    <source>
        <dbReference type="Pfam" id="PF01521"/>
    </source>
</evidence>
<evidence type="ECO:0000313" key="2">
    <source>
        <dbReference type="EMBL" id="ASV74236.1"/>
    </source>
</evidence>
<feature type="domain" description="Core" evidence="1">
    <location>
        <begin position="4"/>
        <end position="106"/>
    </location>
</feature>
<protein>
    <submittedName>
        <fullName evidence="2">Putative iron binding protein from the HesB_IscA_SufA family</fullName>
    </submittedName>
</protein>
<dbReference type="SUPFAM" id="SSF89360">
    <property type="entry name" value="HesB-like domain"/>
    <property type="match status" value="1"/>
</dbReference>
<accession>A0A286RE58</accession>
<dbReference type="GO" id="GO:0005506">
    <property type="term" value="F:iron ion binding"/>
    <property type="evidence" value="ECO:0007669"/>
    <property type="project" value="TreeGrafter"/>
</dbReference>
<dbReference type="GO" id="GO:0016226">
    <property type="term" value="P:iron-sulfur cluster assembly"/>
    <property type="evidence" value="ECO:0007669"/>
    <property type="project" value="InterPro"/>
</dbReference>
<keyword evidence="3" id="KW-1185">Reference proteome</keyword>
<reference evidence="2 3" key="1">
    <citation type="journal article" name="Front. Microbiol.">
        <title>Sugar Metabolism of the First Thermophilic Planctomycete Thermogutta terrifontis: Comparative Genomic and Transcriptomic Approaches.</title>
        <authorList>
            <person name="Elcheninov A.G."/>
            <person name="Menzel P."/>
            <person name="Gudbergsdottir S.R."/>
            <person name="Slesarev A.I."/>
            <person name="Kadnikov V.V."/>
            <person name="Krogh A."/>
            <person name="Bonch-Osmolovskaya E.A."/>
            <person name="Peng X."/>
            <person name="Kublanov I.V."/>
        </authorList>
    </citation>
    <scope>NUCLEOTIDE SEQUENCE [LARGE SCALE GENOMIC DNA]</scope>
    <source>
        <strain evidence="2 3">R1</strain>
    </source>
</reference>
<dbReference type="Gene3D" id="2.60.300.12">
    <property type="entry name" value="HesB-like domain"/>
    <property type="match status" value="1"/>
</dbReference>
<name>A0A286RE58_9BACT</name>